<reference evidence="1 2" key="1">
    <citation type="submission" date="2024-09" db="EMBL/GenBank/DDBJ databases">
        <authorList>
            <person name="Sun Q."/>
            <person name="Mori K."/>
        </authorList>
    </citation>
    <scope>NUCLEOTIDE SEQUENCE [LARGE SCALE GENOMIC DNA]</scope>
    <source>
        <strain evidence="1 2">JCM 3307</strain>
    </source>
</reference>
<protein>
    <recommendedName>
        <fullName evidence="3">Alpha/beta hydrolase</fullName>
    </recommendedName>
</protein>
<dbReference type="SUPFAM" id="SSF53474">
    <property type="entry name" value="alpha/beta-Hydrolases"/>
    <property type="match status" value="1"/>
</dbReference>
<keyword evidence="2" id="KW-1185">Reference proteome</keyword>
<dbReference type="RefSeq" id="WP_223105116.1">
    <property type="nucleotide sequence ID" value="NZ_CP061913.1"/>
</dbReference>
<gene>
    <name evidence="1" type="ORF">ACFFTR_14235</name>
</gene>
<dbReference type="InterPro" id="IPR029058">
    <property type="entry name" value="AB_hydrolase_fold"/>
</dbReference>
<sequence>MAIGGWRLLSSSASSARTVVAVDFTLAKVRAQAGFGDLAPHLPGDCALWATDETGWPATPGDPHAHVAAWRDRAAGLGNFHAVLGFCAGGALAGALAPAGARLVLFDPVLVSSRTIAEHYADAVRRTGTEPDPIPDAGAADAEDLAARYAVVARKVLGDQGVPDSIIEQLGGRVAVNLRYLAMSRAAGYDNLRPDLLVLSRDHEVPAALAGAPAVRLEATQEQLLAAPAAAAAAVPA</sequence>
<dbReference type="EMBL" id="JBHMCA010000025">
    <property type="protein sequence ID" value="MFB9444236.1"/>
    <property type="molecule type" value="Genomic_DNA"/>
</dbReference>
<evidence type="ECO:0000313" key="2">
    <source>
        <dbReference type="Proteomes" id="UP001589608"/>
    </source>
</evidence>
<comment type="caution">
    <text evidence="1">The sequence shown here is derived from an EMBL/GenBank/DDBJ whole genome shotgun (WGS) entry which is preliminary data.</text>
</comment>
<dbReference type="Proteomes" id="UP001589608">
    <property type="component" value="Unassembled WGS sequence"/>
</dbReference>
<name>A0ABV5M5V9_9ACTN</name>
<organism evidence="1 2">
    <name type="scientific">Dactylosporangium vinaceum</name>
    <dbReference type="NCBI Taxonomy" id="53362"/>
    <lineage>
        <taxon>Bacteria</taxon>
        <taxon>Bacillati</taxon>
        <taxon>Actinomycetota</taxon>
        <taxon>Actinomycetes</taxon>
        <taxon>Micromonosporales</taxon>
        <taxon>Micromonosporaceae</taxon>
        <taxon>Dactylosporangium</taxon>
    </lineage>
</organism>
<proteinExistence type="predicted"/>
<evidence type="ECO:0008006" key="3">
    <source>
        <dbReference type="Google" id="ProtNLM"/>
    </source>
</evidence>
<evidence type="ECO:0000313" key="1">
    <source>
        <dbReference type="EMBL" id="MFB9444236.1"/>
    </source>
</evidence>
<accession>A0ABV5M5V9</accession>